<name>A0AAT9FMP4_9BACT</name>
<keyword evidence="1" id="KW-0732">Signal</keyword>
<dbReference type="KEGG" id="osu:NT6N_22690"/>
<dbReference type="Pfam" id="PF07589">
    <property type="entry name" value="PEP-CTERM"/>
    <property type="match status" value="1"/>
</dbReference>
<dbReference type="EMBL" id="AP026866">
    <property type="protein sequence ID" value="BDS07229.1"/>
    <property type="molecule type" value="Genomic_DNA"/>
</dbReference>
<evidence type="ECO:0000256" key="1">
    <source>
        <dbReference type="SAM" id="SignalP"/>
    </source>
</evidence>
<feature type="signal peptide" evidence="1">
    <location>
        <begin position="1"/>
        <end position="22"/>
    </location>
</feature>
<evidence type="ECO:0000313" key="3">
    <source>
        <dbReference type="EMBL" id="BDS07229.1"/>
    </source>
</evidence>
<reference evidence="3" key="1">
    <citation type="submission" date="2024-07" db="EMBL/GenBank/DDBJ databases">
        <title>Complete genome sequence of Verrucomicrobiaceae bacterium NT6N.</title>
        <authorList>
            <person name="Huang C."/>
            <person name="Takami H."/>
            <person name="Hamasaki K."/>
        </authorList>
    </citation>
    <scope>NUCLEOTIDE SEQUENCE</scope>
    <source>
        <strain evidence="3">NT6N</strain>
    </source>
</reference>
<gene>
    <name evidence="3" type="ORF">NT6N_22690</name>
</gene>
<organism evidence="3">
    <name type="scientific">Oceaniferula spumae</name>
    <dbReference type="NCBI Taxonomy" id="2979115"/>
    <lineage>
        <taxon>Bacteria</taxon>
        <taxon>Pseudomonadati</taxon>
        <taxon>Verrucomicrobiota</taxon>
        <taxon>Verrucomicrobiia</taxon>
        <taxon>Verrucomicrobiales</taxon>
        <taxon>Verrucomicrobiaceae</taxon>
        <taxon>Oceaniferula</taxon>
    </lineage>
</organism>
<dbReference type="AlphaFoldDB" id="A0AAT9FMP4"/>
<feature type="domain" description="Ice-binding protein C-terminal" evidence="2">
    <location>
        <begin position="220"/>
        <end position="242"/>
    </location>
</feature>
<feature type="chain" id="PRO_5043557621" description="Ice-binding protein C-terminal domain-containing protein" evidence="1">
    <location>
        <begin position="23"/>
        <end position="243"/>
    </location>
</feature>
<protein>
    <recommendedName>
        <fullName evidence="2">Ice-binding protein C-terminal domain-containing protein</fullName>
    </recommendedName>
</protein>
<proteinExistence type="predicted"/>
<sequence>MKINKSLLFASLAILTPSSVGAAITYTPSEPTTNILLDQFHTAGTTAGNGRVATNIGARGSFFSLDTNALTEMATAQGSTTAPGILAEIQNITIQLNNINNLSATSVDVIFFEGTFNQDFSGSDVTAANFVTDSGINVLANENHTIPGGGATGDFLTVNLDTPFTVNSSDDLGVFFIANGGNIQHQEGQNAGGGRLAFTGTTIIGPSSRDLNYLIGGEVVPEPSSLMMIGIAGLGLGFFRRRR</sequence>
<evidence type="ECO:0000259" key="2">
    <source>
        <dbReference type="Pfam" id="PF07589"/>
    </source>
</evidence>
<dbReference type="InterPro" id="IPR013424">
    <property type="entry name" value="Ice-binding_C"/>
</dbReference>
<dbReference type="NCBIfam" id="TIGR02595">
    <property type="entry name" value="PEP_CTERM"/>
    <property type="match status" value="1"/>
</dbReference>
<accession>A0AAT9FMP4</accession>